<name>A0A4E0RW78_FASHE</name>
<dbReference type="GO" id="GO:0006368">
    <property type="term" value="P:transcription elongation by RNA polymerase II"/>
    <property type="evidence" value="ECO:0007669"/>
    <property type="project" value="InterPro"/>
</dbReference>
<feature type="region of interest" description="Disordered" evidence="1">
    <location>
        <begin position="1"/>
        <end position="255"/>
    </location>
</feature>
<feature type="compositionally biased region" description="Polar residues" evidence="1">
    <location>
        <begin position="107"/>
        <end position="122"/>
    </location>
</feature>
<feature type="compositionally biased region" description="Acidic residues" evidence="1">
    <location>
        <begin position="205"/>
        <end position="229"/>
    </location>
</feature>
<comment type="caution">
    <text evidence="2">The sequence shown here is derived from an EMBL/GenBank/DDBJ whole genome shotgun (WGS) entry which is preliminary data.</text>
</comment>
<evidence type="ECO:0000313" key="3">
    <source>
        <dbReference type="Proteomes" id="UP000230066"/>
    </source>
</evidence>
<dbReference type="InterPro" id="IPR007149">
    <property type="entry name" value="Leo1"/>
</dbReference>
<evidence type="ECO:0000313" key="2">
    <source>
        <dbReference type="EMBL" id="THD19240.1"/>
    </source>
</evidence>
<feature type="compositionally biased region" description="Basic and acidic residues" evidence="1">
    <location>
        <begin position="230"/>
        <end position="241"/>
    </location>
</feature>
<proteinExistence type="predicted"/>
<gene>
    <name evidence="2" type="ORF">D915_009907</name>
</gene>
<feature type="compositionally biased region" description="Polar residues" evidence="1">
    <location>
        <begin position="1"/>
        <end position="10"/>
    </location>
</feature>
<dbReference type="GO" id="GO:0016593">
    <property type="term" value="C:Cdc73/Paf1 complex"/>
    <property type="evidence" value="ECO:0007669"/>
    <property type="project" value="InterPro"/>
</dbReference>
<dbReference type="Proteomes" id="UP000230066">
    <property type="component" value="Unassembled WGS sequence"/>
</dbReference>
<reference evidence="2" key="1">
    <citation type="submission" date="2019-03" db="EMBL/GenBank/DDBJ databases">
        <title>Improved annotation for the trematode Fasciola hepatica.</title>
        <authorList>
            <person name="Choi Y.-J."/>
            <person name="Martin J."/>
            <person name="Mitreva M."/>
        </authorList>
    </citation>
    <scope>NUCLEOTIDE SEQUENCE [LARGE SCALE GENOMIC DNA]</scope>
</reference>
<sequence length="334" mass="37609">MSSDSENDMNPSPPEHNDDHADSSSLDSFSDEADEHSPNVVTQKDVFGSDTESDEPSPPPKKTDQKSKKRHVQDTESDSDQLQSSADEHDQQSTVKYARKETPVPSKRTSGHQARTDSSSDLSDADEPVHDNSPDNIGDDEDNDSHHHELQNSEEEEDDAPSLRRRTQRHGSSSSEQSDSDEEKNEQPTQQAGPSGRSRVVRDDGDSDEEGKDTDEEATNEHEGEEDYDAGDHEVDEHQSGEGDGADQEPDETRIAVDFPLIRADLGKEMYLVKMPNFLSVETRPFDPNYYEDELDEDEVLDEEGRTRLKLKSHFPQKKSLSFFEPQKQLLLWV</sequence>
<dbReference type="GO" id="GO:0032968">
    <property type="term" value="P:positive regulation of transcription elongation by RNA polymerase II"/>
    <property type="evidence" value="ECO:0007669"/>
    <property type="project" value="TreeGrafter"/>
</dbReference>
<accession>A0A4E0RW78</accession>
<dbReference type="PANTHER" id="PTHR23146">
    <property type="entry name" value="LEO1 PROTEIN"/>
    <property type="match status" value="1"/>
</dbReference>
<keyword evidence="3" id="KW-1185">Reference proteome</keyword>
<evidence type="ECO:0000256" key="1">
    <source>
        <dbReference type="SAM" id="MobiDB-lite"/>
    </source>
</evidence>
<dbReference type="PANTHER" id="PTHR23146:SF0">
    <property type="entry name" value="RNA POLYMERASE-ASSOCIATED PROTEIN LEO1"/>
    <property type="match status" value="1"/>
</dbReference>
<organism evidence="2 3">
    <name type="scientific">Fasciola hepatica</name>
    <name type="common">Liver fluke</name>
    <dbReference type="NCBI Taxonomy" id="6192"/>
    <lineage>
        <taxon>Eukaryota</taxon>
        <taxon>Metazoa</taxon>
        <taxon>Spiralia</taxon>
        <taxon>Lophotrochozoa</taxon>
        <taxon>Platyhelminthes</taxon>
        <taxon>Trematoda</taxon>
        <taxon>Digenea</taxon>
        <taxon>Plagiorchiida</taxon>
        <taxon>Echinostomata</taxon>
        <taxon>Echinostomatoidea</taxon>
        <taxon>Fasciolidae</taxon>
        <taxon>Fasciola</taxon>
    </lineage>
</organism>
<dbReference type="Pfam" id="PF04004">
    <property type="entry name" value="Leo1"/>
    <property type="match status" value="1"/>
</dbReference>
<dbReference type="AlphaFoldDB" id="A0A4E0RW78"/>
<protein>
    <submittedName>
        <fullName evidence="2">RNA polymerase-associated protein LEO1</fullName>
    </submittedName>
</protein>
<dbReference type="GO" id="GO:1990269">
    <property type="term" value="F:RNA polymerase II C-terminal domain phosphoserine binding"/>
    <property type="evidence" value="ECO:0007669"/>
    <property type="project" value="TreeGrafter"/>
</dbReference>
<dbReference type="EMBL" id="JXXN02006938">
    <property type="protein sequence ID" value="THD19240.1"/>
    <property type="molecule type" value="Genomic_DNA"/>
</dbReference>